<dbReference type="EMBL" id="ML992675">
    <property type="protein sequence ID" value="KAF2211661.1"/>
    <property type="molecule type" value="Genomic_DNA"/>
</dbReference>
<keyword evidence="2" id="KW-1185">Reference proteome</keyword>
<name>A0A6A6FE51_9PEZI</name>
<evidence type="ECO:0000313" key="2">
    <source>
        <dbReference type="Proteomes" id="UP000799539"/>
    </source>
</evidence>
<reference evidence="1" key="1">
    <citation type="journal article" date="2020" name="Stud. Mycol.">
        <title>101 Dothideomycetes genomes: a test case for predicting lifestyles and emergence of pathogens.</title>
        <authorList>
            <person name="Haridas S."/>
            <person name="Albert R."/>
            <person name="Binder M."/>
            <person name="Bloem J."/>
            <person name="Labutti K."/>
            <person name="Salamov A."/>
            <person name="Andreopoulos B."/>
            <person name="Baker S."/>
            <person name="Barry K."/>
            <person name="Bills G."/>
            <person name="Bluhm B."/>
            <person name="Cannon C."/>
            <person name="Castanera R."/>
            <person name="Culley D."/>
            <person name="Daum C."/>
            <person name="Ezra D."/>
            <person name="Gonzalez J."/>
            <person name="Henrissat B."/>
            <person name="Kuo A."/>
            <person name="Liang C."/>
            <person name="Lipzen A."/>
            <person name="Lutzoni F."/>
            <person name="Magnuson J."/>
            <person name="Mondo S."/>
            <person name="Nolan M."/>
            <person name="Ohm R."/>
            <person name="Pangilinan J."/>
            <person name="Park H.-J."/>
            <person name="Ramirez L."/>
            <person name="Alfaro M."/>
            <person name="Sun H."/>
            <person name="Tritt A."/>
            <person name="Yoshinaga Y."/>
            <person name="Zwiers L.-H."/>
            <person name="Turgeon B."/>
            <person name="Goodwin S."/>
            <person name="Spatafora J."/>
            <person name="Crous P."/>
            <person name="Grigoriev I."/>
        </authorList>
    </citation>
    <scope>NUCLEOTIDE SEQUENCE</scope>
    <source>
        <strain evidence="1">SCOH1-5</strain>
    </source>
</reference>
<dbReference type="AlphaFoldDB" id="A0A6A6FE51"/>
<organism evidence="1 2">
    <name type="scientific">Cercospora zeae-maydis SCOH1-5</name>
    <dbReference type="NCBI Taxonomy" id="717836"/>
    <lineage>
        <taxon>Eukaryota</taxon>
        <taxon>Fungi</taxon>
        <taxon>Dikarya</taxon>
        <taxon>Ascomycota</taxon>
        <taxon>Pezizomycotina</taxon>
        <taxon>Dothideomycetes</taxon>
        <taxon>Dothideomycetidae</taxon>
        <taxon>Mycosphaerellales</taxon>
        <taxon>Mycosphaerellaceae</taxon>
        <taxon>Cercospora</taxon>
    </lineage>
</organism>
<dbReference type="OrthoDB" id="10476221at2759"/>
<proteinExistence type="predicted"/>
<protein>
    <submittedName>
        <fullName evidence="1">Uncharacterized protein</fullName>
    </submittedName>
</protein>
<gene>
    <name evidence="1" type="ORF">CERZMDRAFT_98093</name>
</gene>
<dbReference type="Proteomes" id="UP000799539">
    <property type="component" value="Unassembled WGS sequence"/>
</dbReference>
<evidence type="ECO:0000313" key="1">
    <source>
        <dbReference type="EMBL" id="KAF2211661.1"/>
    </source>
</evidence>
<accession>A0A6A6FE51</accession>
<sequence>MVLDPDLTKAFAELTKAVRDGDSATQSAVNNASASNYNSVLAALKPLDDKLKATVYDPLLTNVGFNQFCAISCPLVKNGEVLPIGRSVGITALFPGAGSVVQTTNNAFMRISDSAHVSLRWLVEIEEIRDAGSQWSEAQPASHIREQNGHFQILSGSLSSPVLELLPWPDASDDGLGSPSAKIRKFRLTLQVRSWWPGIQFAKAAPSAGFEDVGNIIFSVASWQSLLGPMDKEKDAIAVDLSAVDGRSGDFHQLRNLFDIKLDTPAPSLMHPAILSLVPKDGSLDGTHRVESILHAAPDIHFQAALDVGAPVQGVLNSLVKAAQSLFTGSSTEVASQAVTSTALNVSKVLTGAMTIPIAVDFNGQSIAKTLKPIGDLPLPSLARISSTPGIGGMLPIGKLLTAFEMSSSDISAIPEKDGIDKFLVKPLLGDCALSILPVPTLQPSEIPNASTATKFDIKIQSKLTIPGAKNPLTLDINVGSISLISPSIPLPQIMLMFRDDLGNLAQTDILLAVDPITGRRAPSVETLLKELSQLSEIISPLSSIFPDEILNKTLEFDRLLATIAQITTRLQRATNVTVVPTPLPSPGSALRQMFSPDWYQPAVDPKTGRNVSAVLYLGMTELSKYRAFLLVAKESHVEQTDISLVSFGASKLSPVTTSSVVFDAGNKIPSEAYYYSLDKAGPKTLSPSPFFNLLQNWNDRIIGLEWCLRAGDKIPDWQGPDAPQKLFRHIYYQNMSGFTTSVCLFSVETGSLDWEDGIFPLSNAGQFDMAKDPKRLVAGKLYGKRLLE</sequence>